<dbReference type="Proteomes" id="UP000195514">
    <property type="component" value="Chromosome I"/>
</dbReference>
<feature type="binding site" evidence="11">
    <location>
        <begin position="176"/>
        <end position="177"/>
    </location>
    <ligand>
        <name>S-adenosyl-L-methionine</name>
        <dbReference type="ChEBI" id="CHEBI:59789"/>
    </ligand>
</feature>
<feature type="binding site" evidence="11">
    <location>
        <position position="192"/>
    </location>
    <ligand>
        <name>S-adenosyl-L-methionine</name>
        <dbReference type="ChEBI" id="CHEBI:59789"/>
    </ligand>
</feature>
<evidence type="ECO:0000256" key="11">
    <source>
        <dbReference type="PIRSR" id="PIRSR015852-1"/>
    </source>
</evidence>
<keyword evidence="5" id="KW-0698">rRNA processing</keyword>
<accession>A0A1Y6K318</accession>
<feature type="binding site" evidence="11">
    <location>
        <position position="127"/>
    </location>
    <ligand>
        <name>S-adenosyl-L-methionine</name>
        <dbReference type="ChEBI" id="CHEBI:59789"/>
    </ligand>
</feature>
<evidence type="ECO:0000256" key="3">
    <source>
        <dbReference type="ARBA" id="ARBA00012300"/>
    </source>
</evidence>
<keyword evidence="9" id="KW-0046">Antibiotic resistance</keyword>
<evidence type="ECO:0000256" key="5">
    <source>
        <dbReference type="ARBA" id="ARBA00022552"/>
    </source>
</evidence>
<dbReference type="RefSeq" id="WP_087861956.1">
    <property type="nucleotide sequence ID" value="NZ_LT859958.1"/>
</dbReference>
<dbReference type="GO" id="GO:0008649">
    <property type="term" value="F:rRNA methyltransferase activity"/>
    <property type="evidence" value="ECO:0007669"/>
    <property type="project" value="InterPro"/>
</dbReference>
<protein>
    <recommendedName>
        <fullName evidence="4">16S rRNA (guanine(1405)-N(7))-methyltransferase</fullName>
        <ecNumber evidence="3">2.1.1.179</ecNumber>
    </recommendedName>
    <alternativeName>
        <fullName evidence="10">16S rRNA m7G1405 methyltransferase</fullName>
    </alternativeName>
</protein>
<proteinExistence type="inferred from homology"/>
<evidence type="ECO:0000313" key="12">
    <source>
        <dbReference type="EMBL" id="SMX54075.1"/>
    </source>
</evidence>
<comment type="similarity">
    <text evidence="2">Belongs to the methyltransferase superfamily. Aminoglycoside resistance family.</text>
</comment>
<comment type="catalytic activity">
    <reaction evidence="1">
        <text>guanosine(1405) in 16S rRNA + S-adenosyl-L-methionine = N(7)-methylguanosine(1405) in 16S rRNA + S-adenosyl-L-homocysteine</text>
        <dbReference type="Rhea" id="RHEA:42772"/>
        <dbReference type="Rhea" id="RHEA-COMP:10225"/>
        <dbReference type="Rhea" id="RHEA-COMP:10226"/>
        <dbReference type="ChEBI" id="CHEBI:57856"/>
        <dbReference type="ChEBI" id="CHEBI:59789"/>
        <dbReference type="ChEBI" id="CHEBI:74269"/>
        <dbReference type="ChEBI" id="CHEBI:74480"/>
        <dbReference type="EC" id="2.1.1.179"/>
    </reaction>
</comment>
<dbReference type="GO" id="GO:0046677">
    <property type="term" value="P:response to antibiotic"/>
    <property type="evidence" value="ECO:0007669"/>
    <property type="project" value="UniProtKB-KW"/>
</dbReference>
<keyword evidence="7 12" id="KW-0808">Transferase</keyword>
<dbReference type="EMBL" id="LT859958">
    <property type="protein sequence ID" value="SMX54075.1"/>
    <property type="molecule type" value="Genomic_DNA"/>
</dbReference>
<feature type="binding site" evidence="11">
    <location>
        <position position="150"/>
    </location>
    <ligand>
        <name>S-adenosyl-L-methionine</name>
        <dbReference type="ChEBI" id="CHEBI:59789"/>
    </ligand>
</feature>
<dbReference type="Gene3D" id="1.10.8.10">
    <property type="entry name" value="DNA helicase RuvA subunit, C-terminal domain"/>
    <property type="match status" value="1"/>
</dbReference>
<keyword evidence="13" id="KW-1185">Reference proteome</keyword>
<feature type="binding site" evidence="11">
    <location>
        <begin position="96"/>
        <end position="102"/>
    </location>
    <ligand>
        <name>S-adenosyl-L-methionine</name>
        <dbReference type="ChEBI" id="CHEBI:59789"/>
    </ligand>
</feature>
<keyword evidence="8 11" id="KW-0949">S-adenosyl-L-methionine</keyword>
<organism evidence="12 13">
    <name type="scientific">Candidatus Brevifilum fermentans</name>
    <dbReference type="NCBI Taxonomy" id="1986204"/>
    <lineage>
        <taxon>Bacteria</taxon>
        <taxon>Bacillati</taxon>
        <taxon>Chloroflexota</taxon>
        <taxon>Anaerolineae</taxon>
        <taxon>Anaerolineales</taxon>
        <taxon>Anaerolineaceae</taxon>
        <taxon>Candidatus Brevifilum</taxon>
    </lineage>
</organism>
<dbReference type="InterPro" id="IPR010769">
    <property type="entry name" value="rRNA_MeTrfase_GmN_bac"/>
</dbReference>
<dbReference type="OrthoDB" id="3352509at2"/>
<evidence type="ECO:0000256" key="8">
    <source>
        <dbReference type="ARBA" id="ARBA00022691"/>
    </source>
</evidence>
<evidence type="ECO:0000256" key="1">
    <source>
        <dbReference type="ARBA" id="ARBA00001643"/>
    </source>
</evidence>
<sequence>MDNPQLEQLANQVLSGAKYKHITSNLVRRLCQEAITAGFAGKAAVKFVRNKLHQVGGAYLKQKSIYAAAIQQLKDLPREFNSPETQDFCRRMLQSHASTAERLPIIETFFQTCLTPIAPVTGIIDLACGLNPLALPWIPVADHVQYFACDIYLDLLDLVNAFFDQFCINGAAEPCDLIAEVPAERAQVAFLLKSIPCLEQMEKSIGERLLEDTPADHILVSFPVHSLAGRKKGMSAFYKEHFLKLVGGKPWEIQEFLFQTELAFLVSK</sequence>
<keyword evidence="6 12" id="KW-0489">Methyltransferase</keyword>
<dbReference type="EC" id="2.1.1.179" evidence="3"/>
<evidence type="ECO:0000256" key="10">
    <source>
        <dbReference type="ARBA" id="ARBA00033062"/>
    </source>
</evidence>
<dbReference type="InterPro" id="IPR029063">
    <property type="entry name" value="SAM-dependent_MTases_sf"/>
</dbReference>
<dbReference type="PIRSF" id="PIRSF015852">
    <property type="entry name" value="RRNA_mtase_Grm"/>
    <property type="match status" value="1"/>
</dbReference>
<evidence type="ECO:0000256" key="7">
    <source>
        <dbReference type="ARBA" id="ARBA00022679"/>
    </source>
</evidence>
<dbReference type="Pfam" id="PF07091">
    <property type="entry name" value="FmrO"/>
    <property type="match status" value="1"/>
</dbReference>
<evidence type="ECO:0000256" key="6">
    <source>
        <dbReference type="ARBA" id="ARBA00022603"/>
    </source>
</evidence>
<evidence type="ECO:0000256" key="2">
    <source>
        <dbReference type="ARBA" id="ARBA00005487"/>
    </source>
</evidence>
<evidence type="ECO:0000256" key="4">
    <source>
        <dbReference type="ARBA" id="ARBA00015154"/>
    </source>
</evidence>
<evidence type="ECO:0000313" key="13">
    <source>
        <dbReference type="Proteomes" id="UP000195514"/>
    </source>
</evidence>
<dbReference type="KEGG" id="abat:CFX1CAM_1010"/>
<dbReference type="AlphaFoldDB" id="A0A1Y6K318"/>
<name>A0A1Y6K318_9CHLR</name>
<dbReference type="InterPro" id="IPR025981">
    <property type="entry name" value="rRNA_MeTrfase"/>
</dbReference>
<reference evidence="13" key="1">
    <citation type="submission" date="2017-05" db="EMBL/GenBank/DDBJ databases">
        <authorList>
            <person name="Kirkegaard R."/>
            <person name="Mcilroy J S."/>
        </authorList>
    </citation>
    <scope>NUCLEOTIDE SEQUENCE [LARGE SCALE GENOMIC DNA]</scope>
</reference>
<gene>
    <name evidence="12" type="ORF">CFX1CAM_1010</name>
</gene>
<dbReference type="Gene3D" id="3.40.50.150">
    <property type="entry name" value="Vaccinia Virus protein VP39"/>
    <property type="match status" value="1"/>
</dbReference>
<evidence type="ECO:0000256" key="9">
    <source>
        <dbReference type="ARBA" id="ARBA00023251"/>
    </source>
</evidence>